<organism evidence="1 2">
    <name type="scientific">Botryobasidium botryosum (strain FD-172 SS1)</name>
    <dbReference type="NCBI Taxonomy" id="930990"/>
    <lineage>
        <taxon>Eukaryota</taxon>
        <taxon>Fungi</taxon>
        <taxon>Dikarya</taxon>
        <taxon>Basidiomycota</taxon>
        <taxon>Agaricomycotina</taxon>
        <taxon>Agaricomycetes</taxon>
        <taxon>Cantharellales</taxon>
        <taxon>Botryobasidiaceae</taxon>
        <taxon>Botryobasidium</taxon>
    </lineage>
</organism>
<name>A0A067MIL1_BOTB1</name>
<dbReference type="Proteomes" id="UP000027195">
    <property type="component" value="Unassembled WGS sequence"/>
</dbReference>
<evidence type="ECO:0000313" key="2">
    <source>
        <dbReference type="Proteomes" id="UP000027195"/>
    </source>
</evidence>
<dbReference type="InParanoid" id="A0A067MIL1"/>
<keyword evidence="2" id="KW-1185">Reference proteome</keyword>
<dbReference type="OrthoDB" id="3250044at2759"/>
<dbReference type="STRING" id="930990.A0A067MIL1"/>
<dbReference type="HOGENOM" id="CLU_1547292_0_0_1"/>
<sequence>MSSLSVPHELTDLECVAIVTHFKGLANAGEEAMRSFDFSLPGRPPLFVKHSDDIVAKASTQHFFYLLASGNESAPRIPKVFSAFSSEEGYDLMVMEKIAAPTLSDCGISDDQAVEHAASAVGWLLDQLPWVPDASFGRISSERAPVWHQFFKEHRAPRAFANPDELAEYVFRV</sequence>
<protein>
    <recommendedName>
        <fullName evidence="3">Aminoglycoside phosphotransferase domain-containing protein</fullName>
    </recommendedName>
</protein>
<evidence type="ECO:0008006" key="3">
    <source>
        <dbReference type="Google" id="ProtNLM"/>
    </source>
</evidence>
<dbReference type="EMBL" id="KL198059">
    <property type="protein sequence ID" value="KDQ11386.1"/>
    <property type="molecule type" value="Genomic_DNA"/>
</dbReference>
<gene>
    <name evidence="1" type="ORF">BOTBODRAFT_57504</name>
</gene>
<proteinExistence type="predicted"/>
<accession>A0A067MIL1</accession>
<evidence type="ECO:0000313" key="1">
    <source>
        <dbReference type="EMBL" id="KDQ11386.1"/>
    </source>
</evidence>
<dbReference type="AlphaFoldDB" id="A0A067MIL1"/>
<reference evidence="2" key="1">
    <citation type="journal article" date="2014" name="Proc. Natl. Acad. Sci. U.S.A.">
        <title>Extensive sampling of basidiomycete genomes demonstrates inadequacy of the white-rot/brown-rot paradigm for wood decay fungi.</title>
        <authorList>
            <person name="Riley R."/>
            <person name="Salamov A.A."/>
            <person name="Brown D.W."/>
            <person name="Nagy L.G."/>
            <person name="Floudas D."/>
            <person name="Held B.W."/>
            <person name="Levasseur A."/>
            <person name="Lombard V."/>
            <person name="Morin E."/>
            <person name="Otillar R."/>
            <person name="Lindquist E.A."/>
            <person name="Sun H."/>
            <person name="LaButti K.M."/>
            <person name="Schmutz J."/>
            <person name="Jabbour D."/>
            <person name="Luo H."/>
            <person name="Baker S.E."/>
            <person name="Pisabarro A.G."/>
            <person name="Walton J.D."/>
            <person name="Blanchette R.A."/>
            <person name="Henrissat B."/>
            <person name="Martin F."/>
            <person name="Cullen D."/>
            <person name="Hibbett D.S."/>
            <person name="Grigoriev I.V."/>
        </authorList>
    </citation>
    <scope>NUCLEOTIDE SEQUENCE [LARGE SCALE GENOMIC DNA]</scope>
    <source>
        <strain evidence="2">FD-172 SS1</strain>
    </source>
</reference>